<proteinExistence type="inferred from homology"/>
<dbReference type="InterPro" id="IPR002716">
    <property type="entry name" value="PIN_dom"/>
</dbReference>
<evidence type="ECO:0000256" key="7">
    <source>
        <dbReference type="ARBA" id="ARBA00038093"/>
    </source>
</evidence>
<evidence type="ECO:0000313" key="9">
    <source>
        <dbReference type="EMBL" id="GAK54717.1"/>
    </source>
</evidence>
<comment type="cofactor">
    <cofactor evidence="1">
        <name>Mg(2+)</name>
        <dbReference type="ChEBI" id="CHEBI:18420"/>
    </cofactor>
</comment>
<sequence length="149" mass="16952">MYLLDTNHCSRLLQGHPVIIRKLKELGEAPIATCVIVRGELIFMAYKSERKRENLHHVHQFLSDISIYPIDNETADIYGKLKASILDHFGPKEKALRRKTDVIKLGFSDNDLWIASIAKRYGLIVVSADQDFSTSQRHRGTFCGKLVDA</sequence>
<gene>
    <name evidence="9" type="ORF">U14_06005</name>
</gene>
<evidence type="ECO:0000259" key="8">
    <source>
        <dbReference type="Pfam" id="PF01850"/>
    </source>
</evidence>
<dbReference type="Gene3D" id="3.40.50.1010">
    <property type="entry name" value="5'-nuclease"/>
    <property type="match status" value="1"/>
</dbReference>
<keyword evidence="3" id="KW-0540">Nuclease</keyword>
<feature type="domain" description="PIN" evidence="8">
    <location>
        <begin position="2"/>
        <end position="133"/>
    </location>
</feature>
<dbReference type="InterPro" id="IPR050556">
    <property type="entry name" value="Type_II_TA_system_RNase"/>
</dbReference>
<dbReference type="GO" id="GO:0004518">
    <property type="term" value="F:nuclease activity"/>
    <property type="evidence" value="ECO:0007669"/>
    <property type="project" value="UniProtKB-KW"/>
</dbReference>
<dbReference type="HOGENOM" id="CLU_118482_5_0_0"/>
<keyword evidence="10" id="KW-1185">Reference proteome</keyword>
<evidence type="ECO:0000256" key="2">
    <source>
        <dbReference type="ARBA" id="ARBA00022649"/>
    </source>
</evidence>
<keyword evidence="6" id="KW-0460">Magnesium</keyword>
<name>A0A081BTI6_9BACT</name>
<dbReference type="EMBL" id="DF820462">
    <property type="protein sequence ID" value="GAK54717.1"/>
    <property type="molecule type" value="Genomic_DNA"/>
</dbReference>
<evidence type="ECO:0000256" key="4">
    <source>
        <dbReference type="ARBA" id="ARBA00022723"/>
    </source>
</evidence>
<accession>A0A081BTI6</accession>
<dbReference type="SUPFAM" id="SSF88723">
    <property type="entry name" value="PIN domain-like"/>
    <property type="match status" value="1"/>
</dbReference>
<comment type="similarity">
    <text evidence="7">Belongs to the PINc/VapC protein family.</text>
</comment>
<keyword evidence="2" id="KW-1277">Toxin-antitoxin system</keyword>
<dbReference type="InterPro" id="IPR029060">
    <property type="entry name" value="PIN-like_dom_sf"/>
</dbReference>
<keyword evidence="4" id="KW-0479">Metal-binding</keyword>
<protein>
    <submittedName>
        <fullName evidence="9">PilT protein domain protein</fullName>
    </submittedName>
</protein>
<dbReference type="GO" id="GO:0016787">
    <property type="term" value="F:hydrolase activity"/>
    <property type="evidence" value="ECO:0007669"/>
    <property type="project" value="UniProtKB-KW"/>
</dbReference>
<evidence type="ECO:0000256" key="3">
    <source>
        <dbReference type="ARBA" id="ARBA00022722"/>
    </source>
</evidence>
<keyword evidence="5" id="KW-0378">Hydrolase</keyword>
<dbReference type="Proteomes" id="UP000030700">
    <property type="component" value="Unassembled WGS sequence"/>
</dbReference>
<reference evidence="9" key="1">
    <citation type="journal article" date="2015" name="PeerJ">
        <title>First genomic representation of candidate bacterial phylum KSB3 points to enhanced environmental sensing as a trigger of wastewater bulking.</title>
        <authorList>
            <person name="Sekiguchi Y."/>
            <person name="Ohashi A."/>
            <person name="Parks D.H."/>
            <person name="Yamauchi T."/>
            <person name="Tyson G.W."/>
            <person name="Hugenholtz P."/>
        </authorList>
    </citation>
    <scope>NUCLEOTIDE SEQUENCE [LARGE SCALE GENOMIC DNA]</scope>
</reference>
<dbReference type="PANTHER" id="PTHR33653">
    <property type="entry name" value="RIBONUCLEASE VAPC2"/>
    <property type="match status" value="1"/>
</dbReference>
<dbReference type="Pfam" id="PF01850">
    <property type="entry name" value="PIN"/>
    <property type="match status" value="1"/>
</dbReference>
<dbReference type="GO" id="GO:0046872">
    <property type="term" value="F:metal ion binding"/>
    <property type="evidence" value="ECO:0007669"/>
    <property type="project" value="UniProtKB-KW"/>
</dbReference>
<evidence type="ECO:0000256" key="6">
    <source>
        <dbReference type="ARBA" id="ARBA00022842"/>
    </source>
</evidence>
<evidence type="ECO:0000313" key="10">
    <source>
        <dbReference type="Proteomes" id="UP000030700"/>
    </source>
</evidence>
<dbReference type="AlphaFoldDB" id="A0A081BTI6"/>
<evidence type="ECO:0000256" key="1">
    <source>
        <dbReference type="ARBA" id="ARBA00001946"/>
    </source>
</evidence>
<organism evidence="9">
    <name type="scientific">Candidatus Moduliflexus flocculans</name>
    <dbReference type="NCBI Taxonomy" id="1499966"/>
    <lineage>
        <taxon>Bacteria</taxon>
        <taxon>Candidatus Moduliflexota</taxon>
        <taxon>Candidatus Moduliflexia</taxon>
        <taxon>Candidatus Moduliflexales</taxon>
        <taxon>Candidatus Moduliflexaceae</taxon>
    </lineage>
</organism>
<dbReference type="STRING" id="1499966.U14_06005"/>
<dbReference type="CDD" id="cd09881">
    <property type="entry name" value="PIN_VapC4-5_FitB-like"/>
    <property type="match status" value="1"/>
</dbReference>
<dbReference type="PANTHER" id="PTHR33653:SF1">
    <property type="entry name" value="RIBONUCLEASE VAPC2"/>
    <property type="match status" value="1"/>
</dbReference>
<evidence type="ECO:0000256" key="5">
    <source>
        <dbReference type="ARBA" id="ARBA00022801"/>
    </source>
</evidence>